<proteinExistence type="predicted"/>
<sequence>MRIPLATAILTFAIGSASAEHMIALVQPKTTSLMLAKIERKNDLFAEYKGQVQITGTLVAEWVGGKDNLNYQEPDYSLVPDLASARRLPHFSGYAVQFIELRNGLAGLELAAGKRKADQLMKRQITLVKVTGSFVVQEYVVGVECDAAWAKASLVSAHVPERESAAAVQPIERC</sequence>
<accession>A0ABS0B7R3</accession>
<feature type="signal peptide" evidence="1">
    <location>
        <begin position="1"/>
        <end position="19"/>
    </location>
</feature>
<evidence type="ECO:0000313" key="3">
    <source>
        <dbReference type="Proteomes" id="UP001429984"/>
    </source>
</evidence>
<protein>
    <submittedName>
        <fullName evidence="2">Uncharacterized protein</fullName>
    </submittedName>
</protein>
<keyword evidence="1" id="KW-0732">Signal</keyword>
<reference evidence="2 3" key="1">
    <citation type="submission" date="2020-11" db="EMBL/GenBank/DDBJ databases">
        <title>Draft Genome Sequence and Secondary Metabolite Biosynthetic Potential of the Lysobacter niastensis Type strain DSM 18481.</title>
        <authorList>
            <person name="Turrini P."/>
            <person name="Artuso I."/>
            <person name="Tescari M."/>
            <person name="Lugli G.A."/>
            <person name="Frangipani E."/>
            <person name="Ventura M."/>
            <person name="Visca P."/>
        </authorList>
    </citation>
    <scope>NUCLEOTIDE SEQUENCE [LARGE SCALE GENOMIC DNA]</scope>
    <source>
        <strain evidence="2 3">DSM 18481</strain>
    </source>
</reference>
<comment type="caution">
    <text evidence="2">The sequence shown here is derived from an EMBL/GenBank/DDBJ whole genome shotgun (WGS) entry which is preliminary data.</text>
</comment>
<name>A0ABS0B7R3_9GAMM</name>
<organism evidence="2 3">
    <name type="scientific">Lysobacter niastensis</name>
    <dbReference type="NCBI Taxonomy" id="380629"/>
    <lineage>
        <taxon>Bacteria</taxon>
        <taxon>Pseudomonadati</taxon>
        <taxon>Pseudomonadota</taxon>
        <taxon>Gammaproteobacteria</taxon>
        <taxon>Lysobacterales</taxon>
        <taxon>Lysobacteraceae</taxon>
        <taxon>Lysobacter</taxon>
    </lineage>
</organism>
<evidence type="ECO:0000313" key="2">
    <source>
        <dbReference type="EMBL" id="MBF6025046.1"/>
    </source>
</evidence>
<dbReference type="EMBL" id="JADLZT010000007">
    <property type="protein sequence ID" value="MBF6025046.1"/>
    <property type="molecule type" value="Genomic_DNA"/>
</dbReference>
<dbReference type="Proteomes" id="UP001429984">
    <property type="component" value="Unassembled WGS sequence"/>
</dbReference>
<gene>
    <name evidence="2" type="ORF">IU514_13525</name>
</gene>
<evidence type="ECO:0000256" key="1">
    <source>
        <dbReference type="SAM" id="SignalP"/>
    </source>
</evidence>
<dbReference type="RefSeq" id="WP_194931657.1">
    <property type="nucleotide sequence ID" value="NZ_JADLZT010000007.1"/>
</dbReference>
<keyword evidence="3" id="KW-1185">Reference proteome</keyword>
<feature type="chain" id="PRO_5045755037" evidence="1">
    <location>
        <begin position="20"/>
        <end position="174"/>
    </location>
</feature>